<name>A0ABR2XYP2_9PEZI</name>
<reference evidence="3 4" key="1">
    <citation type="submission" date="2024-02" db="EMBL/GenBank/DDBJ databases">
        <title>First draft genome assembly of two strains of Seiridium cardinale.</title>
        <authorList>
            <person name="Emiliani G."/>
            <person name="Scali E."/>
        </authorList>
    </citation>
    <scope>NUCLEOTIDE SEQUENCE [LARGE SCALE GENOMIC DNA]</scope>
    <source>
        <strain evidence="3 4">BM-138-000479</strain>
    </source>
</reference>
<feature type="chain" id="PRO_5046814686" description="CAP20" evidence="2">
    <location>
        <begin position="17"/>
        <end position="270"/>
    </location>
</feature>
<sequence>MLIAVLGACWVSWVWRHLRWDRCDCSLPRFDKCIASACRPDVVSHPLSALSSNLKSSSIPSQSILLPTPPPPDSYRETSSRSPNVVEMATQVNGETHTSSATISHFKRYHFVNDALSYYQSNPYGKKSIELGDSAYQTFAKPFLPFLAKPYQYVSPYVKKADHLGAGALSKIDEKLPILTESTESIQAKGKQVAFYPVVKTRETTDHLFSVYNSEAKKVGGQGVVTTGKALISTGIVLTTEALNWVSEVLRSGKEKAKETGSEARSEITQ</sequence>
<evidence type="ECO:0000313" key="4">
    <source>
        <dbReference type="Proteomes" id="UP001465668"/>
    </source>
</evidence>
<feature type="signal peptide" evidence="2">
    <location>
        <begin position="1"/>
        <end position="16"/>
    </location>
</feature>
<accession>A0ABR2XYP2</accession>
<evidence type="ECO:0000313" key="3">
    <source>
        <dbReference type="EMBL" id="KAK9778928.1"/>
    </source>
</evidence>
<keyword evidence="4" id="KW-1185">Reference proteome</keyword>
<evidence type="ECO:0000256" key="1">
    <source>
        <dbReference type="SAM" id="MobiDB-lite"/>
    </source>
</evidence>
<feature type="compositionally biased region" description="Low complexity" evidence="1">
    <location>
        <begin position="53"/>
        <end position="66"/>
    </location>
</feature>
<evidence type="ECO:0000256" key="2">
    <source>
        <dbReference type="SAM" id="SignalP"/>
    </source>
</evidence>
<protein>
    <recommendedName>
        <fullName evidence="5">CAP20</fullName>
    </recommendedName>
</protein>
<keyword evidence="2" id="KW-0732">Signal</keyword>
<proteinExistence type="predicted"/>
<evidence type="ECO:0008006" key="5">
    <source>
        <dbReference type="Google" id="ProtNLM"/>
    </source>
</evidence>
<organism evidence="3 4">
    <name type="scientific">Seiridium cardinale</name>
    <dbReference type="NCBI Taxonomy" id="138064"/>
    <lineage>
        <taxon>Eukaryota</taxon>
        <taxon>Fungi</taxon>
        <taxon>Dikarya</taxon>
        <taxon>Ascomycota</taxon>
        <taxon>Pezizomycotina</taxon>
        <taxon>Sordariomycetes</taxon>
        <taxon>Xylariomycetidae</taxon>
        <taxon>Amphisphaeriales</taxon>
        <taxon>Sporocadaceae</taxon>
        <taxon>Seiridium</taxon>
    </lineage>
</organism>
<feature type="region of interest" description="Disordered" evidence="1">
    <location>
        <begin position="53"/>
        <end position="83"/>
    </location>
</feature>
<comment type="caution">
    <text evidence="3">The sequence shown here is derived from an EMBL/GenBank/DDBJ whole genome shotgun (WGS) entry which is preliminary data.</text>
</comment>
<dbReference type="EMBL" id="JARVKM010000013">
    <property type="protein sequence ID" value="KAK9778928.1"/>
    <property type="molecule type" value="Genomic_DNA"/>
</dbReference>
<dbReference type="Proteomes" id="UP001465668">
    <property type="component" value="Unassembled WGS sequence"/>
</dbReference>
<gene>
    <name evidence="3" type="ORF">SCAR479_04164</name>
</gene>